<dbReference type="GO" id="GO:0016020">
    <property type="term" value="C:membrane"/>
    <property type="evidence" value="ECO:0007669"/>
    <property type="project" value="UniProtKB-SubCell"/>
</dbReference>
<feature type="transmembrane region" description="Helical" evidence="8">
    <location>
        <begin position="180"/>
        <end position="199"/>
    </location>
</feature>
<feature type="transmembrane region" description="Helical" evidence="8">
    <location>
        <begin position="342"/>
        <end position="360"/>
    </location>
</feature>
<dbReference type="PRINTS" id="PR00171">
    <property type="entry name" value="SUGRTRNSPORT"/>
</dbReference>
<dbReference type="PANTHER" id="PTHR48022">
    <property type="entry name" value="PLASTIDIC GLUCOSE TRANSPORTER 4"/>
    <property type="match status" value="1"/>
</dbReference>
<dbReference type="AlphaFoldDB" id="A0A9P9DBH6"/>
<feature type="transmembrane region" description="Helical" evidence="8">
    <location>
        <begin position="89"/>
        <end position="107"/>
    </location>
</feature>
<dbReference type="FunFam" id="1.20.1250.20:FF:000217">
    <property type="entry name" value="MFS lactose permease, putative"/>
    <property type="match status" value="1"/>
</dbReference>
<reference evidence="10" key="1">
    <citation type="journal article" date="2021" name="Nat. Commun.">
        <title>Genetic determinants of endophytism in the Arabidopsis root mycobiome.</title>
        <authorList>
            <person name="Mesny F."/>
            <person name="Miyauchi S."/>
            <person name="Thiergart T."/>
            <person name="Pickel B."/>
            <person name="Atanasova L."/>
            <person name="Karlsson M."/>
            <person name="Huettel B."/>
            <person name="Barry K.W."/>
            <person name="Haridas S."/>
            <person name="Chen C."/>
            <person name="Bauer D."/>
            <person name="Andreopoulos W."/>
            <person name="Pangilinan J."/>
            <person name="LaButti K."/>
            <person name="Riley R."/>
            <person name="Lipzen A."/>
            <person name="Clum A."/>
            <person name="Drula E."/>
            <person name="Henrissat B."/>
            <person name="Kohler A."/>
            <person name="Grigoriev I.V."/>
            <person name="Martin F.M."/>
            <person name="Hacquard S."/>
        </authorList>
    </citation>
    <scope>NUCLEOTIDE SEQUENCE</scope>
    <source>
        <strain evidence="10">MPI-CAGE-AT-0147</strain>
    </source>
</reference>
<keyword evidence="3 7" id="KW-0813">Transport</keyword>
<dbReference type="Proteomes" id="UP000738349">
    <property type="component" value="Unassembled WGS sequence"/>
</dbReference>
<dbReference type="EMBL" id="JAGMUV010000028">
    <property type="protein sequence ID" value="KAH7117360.1"/>
    <property type="molecule type" value="Genomic_DNA"/>
</dbReference>
<feature type="transmembrane region" description="Helical" evidence="8">
    <location>
        <begin position="211"/>
        <end position="230"/>
    </location>
</feature>
<gene>
    <name evidence="10" type="ORF">EDB81DRAFT_668328</name>
</gene>
<feature type="transmembrane region" description="Helical" evidence="8">
    <location>
        <begin position="463"/>
        <end position="486"/>
    </location>
</feature>
<protein>
    <submittedName>
        <fullName evidence="10">Lactose permease</fullName>
    </submittedName>
</protein>
<keyword evidence="6 8" id="KW-0472">Membrane</keyword>
<feature type="transmembrane region" description="Helical" evidence="8">
    <location>
        <begin position="149"/>
        <end position="168"/>
    </location>
</feature>
<evidence type="ECO:0000256" key="1">
    <source>
        <dbReference type="ARBA" id="ARBA00004141"/>
    </source>
</evidence>
<evidence type="ECO:0000259" key="9">
    <source>
        <dbReference type="PROSITE" id="PS50850"/>
    </source>
</evidence>
<dbReference type="SUPFAM" id="SSF103473">
    <property type="entry name" value="MFS general substrate transporter"/>
    <property type="match status" value="1"/>
</dbReference>
<evidence type="ECO:0000313" key="11">
    <source>
        <dbReference type="Proteomes" id="UP000738349"/>
    </source>
</evidence>
<dbReference type="InterPro" id="IPR003663">
    <property type="entry name" value="Sugar/inositol_transpt"/>
</dbReference>
<feature type="transmembrane region" description="Helical" evidence="8">
    <location>
        <begin position="439"/>
        <end position="457"/>
    </location>
</feature>
<dbReference type="InterPro" id="IPR020846">
    <property type="entry name" value="MFS_dom"/>
</dbReference>
<evidence type="ECO:0000256" key="5">
    <source>
        <dbReference type="ARBA" id="ARBA00022989"/>
    </source>
</evidence>
<comment type="caution">
    <text evidence="10">The sequence shown here is derived from an EMBL/GenBank/DDBJ whole genome shotgun (WGS) entry which is preliminary data.</text>
</comment>
<name>A0A9P9DBH6_9HYPO</name>
<dbReference type="Pfam" id="PF00083">
    <property type="entry name" value="Sugar_tr"/>
    <property type="match status" value="1"/>
</dbReference>
<accession>A0A9P9DBH6</accession>
<feature type="domain" description="Major facilitator superfamily (MFS) profile" evidence="9">
    <location>
        <begin position="50"/>
        <end position="490"/>
    </location>
</feature>
<comment type="similarity">
    <text evidence="2 7">Belongs to the major facilitator superfamily. Sugar transporter (TC 2.A.1.1) family.</text>
</comment>
<evidence type="ECO:0000256" key="6">
    <source>
        <dbReference type="ARBA" id="ARBA00023136"/>
    </source>
</evidence>
<comment type="subcellular location">
    <subcellularLocation>
        <location evidence="1">Membrane</location>
        <topology evidence="1">Multi-pass membrane protein</topology>
    </subcellularLocation>
</comment>
<evidence type="ECO:0000256" key="2">
    <source>
        <dbReference type="ARBA" id="ARBA00010992"/>
    </source>
</evidence>
<evidence type="ECO:0000313" key="10">
    <source>
        <dbReference type="EMBL" id="KAH7117360.1"/>
    </source>
</evidence>
<dbReference type="Gene3D" id="1.20.1250.20">
    <property type="entry name" value="MFS general substrate transporter like domains"/>
    <property type="match status" value="1"/>
</dbReference>
<evidence type="ECO:0000256" key="4">
    <source>
        <dbReference type="ARBA" id="ARBA00022692"/>
    </source>
</evidence>
<dbReference type="PANTHER" id="PTHR48022:SF70">
    <property type="entry name" value="MONOSACCHARIDE TRANSPORTER, PUTATIVE (AFU_ORTHOLOGUE AFUA_5G14540)-RELATED"/>
    <property type="match status" value="1"/>
</dbReference>
<dbReference type="NCBIfam" id="TIGR00879">
    <property type="entry name" value="SP"/>
    <property type="match status" value="1"/>
</dbReference>
<feature type="transmembrane region" description="Helical" evidence="8">
    <location>
        <begin position="397"/>
        <end position="418"/>
    </location>
</feature>
<dbReference type="GO" id="GO:0005351">
    <property type="term" value="F:carbohydrate:proton symporter activity"/>
    <property type="evidence" value="ECO:0007669"/>
    <property type="project" value="TreeGrafter"/>
</dbReference>
<dbReference type="PROSITE" id="PS50850">
    <property type="entry name" value="MFS"/>
    <property type="match status" value="1"/>
</dbReference>
<feature type="transmembrane region" description="Helical" evidence="8">
    <location>
        <begin position="45"/>
        <end position="63"/>
    </location>
</feature>
<feature type="transmembrane region" description="Helical" evidence="8">
    <location>
        <begin position="119"/>
        <end position="137"/>
    </location>
</feature>
<dbReference type="OrthoDB" id="6133115at2759"/>
<dbReference type="InterPro" id="IPR050360">
    <property type="entry name" value="MFS_Sugar_Transporters"/>
</dbReference>
<evidence type="ECO:0000256" key="8">
    <source>
        <dbReference type="SAM" id="Phobius"/>
    </source>
</evidence>
<sequence>MEGPSSKEEPTALKPTEDVLHNEFAENLADRAAEVECSPWTKSMFRLYGCLLITYFCGCLNGYDGSLMGGLNAMVSYQSYYGTSSTGSQTGFIFAVYSIGSIAAIPFTGPINDLLGRRWGMFTGAMLIILGTCIQAPSTSIRMFIGGRFVLGFGVSFCSVSAPCYVSEMSHPKWRGTHTGLYNCMWWLGSIVASWTIFGCSKWNNAYAFRIPIWGQLVSSIIVACGVWFVPESPRWLIAHGKWTQARTVLARYHGEGSEEHPIVLLQMEEMKHSIRQDASDKRWWDYSELVNTRSARRRLICVLGMATFGQLSGNSVTGYYLPVMVEKAGITSESTQLMLNGLNPVFCFIAAIIGARFNDKIGRRPLLLYSIFFCSVCFAVMTGTSKAATAVSGNPYAANTTIVFVFLFGVVFSFGWTPLQTMYIVETLTTTTRAKGTAVSNLASAAASVIIQYASGPAFEDIGYYFYIFFVFWDVFEGIFIYFFFPETKERTLEELDEVFEAQHPVKKSLMKRDAATVATTLGLWPTNDG</sequence>
<evidence type="ECO:0000256" key="3">
    <source>
        <dbReference type="ARBA" id="ARBA00022448"/>
    </source>
</evidence>
<keyword evidence="5 8" id="KW-1133">Transmembrane helix</keyword>
<dbReference type="InterPro" id="IPR005828">
    <property type="entry name" value="MFS_sugar_transport-like"/>
</dbReference>
<keyword evidence="11" id="KW-1185">Reference proteome</keyword>
<evidence type="ECO:0000256" key="7">
    <source>
        <dbReference type="RuleBase" id="RU003346"/>
    </source>
</evidence>
<feature type="transmembrane region" description="Helical" evidence="8">
    <location>
        <begin position="300"/>
        <end position="322"/>
    </location>
</feature>
<organism evidence="10 11">
    <name type="scientific">Dactylonectria macrodidyma</name>
    <dbReference type="NCBI Taxonomy" id="307937"/>
    <lineage>
        <taxon>Eukaryota</taxon>
        <taxon>Fungi</taxon>
        <taxon>Dikarya</taxon>
        <taxon>Ascomycota</taxon>
        <taxon>Pezizomycotina</taxon>
        <taxon>Sordariomycetes</taxon>
        <taxon>Hypocreomycetidae</taxon>
        <taxon>Hypocreales</taxon>
        <taxon>Nectriaceae</taxon>
        <taxon>Dactylonectria</taxon>
    </lineage>
</organism>
<feature type="transmembrane region" description="Helical" evidence="8">
    <location>
        <begin position="367"/>
        <end position="385"/>
    </location>
</feature>
<proteinExistence type="inferred from homology"/>
<dbReference type="InterPro" id="IPR036259">
    <property type="entry name" value="MFS_trans_sf"/>
</dbReference>
<keyword evidence="4 8" id="KW-0812">Transmembrane</keyword>